<evidence type="ECO:0000313" key="1">
    <source>
        <dbReference type="EMBL" id="PKK87968.1"/>
    </source>
</evidence>
<reference evidence="1 2" key="1">
    <citation type="journal article" date="2017" name="ISME J.">
        <title>Potential for microbial H2 and metal transformations associated with novel bacteria and archaea in deep terrestrial subsurface sediments.</title>
        <authorList>
            <person name="Hernsdorf A.W."/>
            <person name="Amano Y."/>
            <person name="Miyakawa K."/>
            <person name="Ise K."/>
            <person name="Suzuki Y."/>
            <person name="Anantharaman K."/>
            <person name="Probst A."/>
            <person name="Burstein D."/>
            <person name="Thomas B.C."/>
            <person name="Banfield J.F."/>
        </authorList>
    </citation>
    <scope>NUCLEOTIDE SEQUENCE [LARGE SCALE GENOMIC DNA]</scope>
    <source>
        <strain evidence="1">HGW-Wallbacteria-1</strain>
    </source>
</reference>
<comment type="caution">
    <text evidence="1">The sequence shown here is derived from an EMBL/GenBank/DDBJ whole genome shotgun (WGS) entry which is preliminary data.</text>
</comment>
<proteinExistence type="predicted"/>
<organism evidence="1 2">
    <name type="scientific">Candidatus Wallbacteria bacterium HGW-Wallbacteria-1</name>
    <dbReference type="NCBI Taxonomy" id="2013854"/>
    <lineage>
        <taxon>Bacteria</taxon>
        <taxon>Candidatus Walliibacteriota</taxon>
    </lineage>
</organism>
<dbReference type="AlphaFoldDB" id="A0A2N1PHZ6"/>
<evidence type="ECO:0000313" key="2">
    <source>
        <dbReference type="Proteomes" id="UP000233256"/>
    </source>
</evidence>
<name>A0A2N1PHZ6_9BACT</name>
<gene>
    <name evidence="1" type="ORF">CVV64_20910</name>
</gene>
<protein>
    <submittedName>
        <fullName evidence="1">Uncharacterized protein</fullName>
    </submittedName>
</protein>
<dbReference type="Proteomes" id="UP000233256">
    <property type="component" value="Unassembled WGS sequence"/>
</dbReference>
<dbReference type="EMBL" id="PGXC01000079">
    <property type="protein sequence ID" value="PKK87968.1"/>
    <property type="molecule type" value="Genomic_DNA"/>
</dbReference>
<accession>A0A2N1PHZ6</accession>
<sequence length="191" mass="22613">MSKYTKLSAAEGIKKNNGLREALILLGKNQYHNKKRLQNENKKSLVENSYYKIGRKLIAKKFGRFNLNAINYMVYPNKKKRSLESFYYWFYHEKKYHSFFNQIIINLKKIDGQYQVESQSLINKLIDDYNCSNCVVYSDILLHEPKKTLDLHVNTYSEREHNPVMQILAQIAVVDQKHDVEGNSYETIYTN</sequence>